<feature type="compositionally biased region" description="Polar residues" evidence="1">
    <location>
        <begin position="170"/>
        <end position="181"/>
    </location>
</feature>
<dbReference type="InterPro" id="IPR006671">
    <property type="entry name" value="Cyclin_N"/>
</dbReference>
<feature type="non-terminal residue" evidence="3">
    <location>
        <position position="181"/>
    </location>
</feature>
<accession>A0A8H7BPC4</accession>
<reference evidence="3" key="1">
    <citation type="submission" date="2020-01" db="EMBL/GenBank/DDBJ databases">
        <title>Genome Sequencing of Three Apophysomyces-Like Fungal Strains Confirms a Novel Fungal Genus in the Mucoromycota with divergent Burkholderia-like Endosymbiotic Bacteria.</title>
        <authorList>
            <person name="Stajich J.E."/>
            <person name="Macias A.M."/>
            <person name="Carter-House D."/>
            <person name="Lovett B."/>
            <person name="Kasson L.R."/>
            <person name="Berry K."/>
            <person name="Grigoriev I."/>
            <person name="Chang Y."/>
            <person name="Spatafora J."/>
            <person name="Kasson M.T."/>
        </authorList>
    </citation>
    <scope>NUCLEOTIDE SEQUENCE</scope>
    <source>
        <strain evidence="3">NRRL A-21654</strain>
    </source>
</reference>
<dbReference type="Proteomes" id="UP000605846">
    <property type="component" value="Unassembled WGS sequence"/>
</dbReference>
<dbReference type="SUPFAM" id="SSF47954">
    <property type="entry name" value="Cyclin-like"/>
    <property type="match status" value="2"/>
</dbReference>
<dbReference type="Pfam" id="PF00134">
    <property type="entry name" value="Cyclin_N"/>
    <property type="match status" value="1"/>
</dbReference>
<organism evidence="3 4">
    <name type="scientific">Apophysomyces ossiformis</name>
    <dbReference type="NCBI Taxonomy" id="679940"/>
    <lineage>
        <taxon>Eukaryota</taxon>
        <taxon>Fungi</taxon>
        <taxon>Fungi incertae sedis</taxon>
        <taxon>Mucoromycota</taxon>
        <taxon>Mucoromycotina</taxon>
        <taxon>Mucoromycetes</taxon>
        <taxon>Mucorales</taxon>
        <taxon>Mucorineae</taxon>
        <taxon>Mucoraceae</taxon>
        <taxon>Apophysomyces</taxon>
    </lineage>
</organism>
<sequence length="181" mass="20643">DIAATSLYVASKVEETPRRFKDFVNACAQKAQKNDSLKLEEGSKDFMKWKDTMLHYEVILLETLCFDLAVEHPHTYLLELQSNFNVRKAWMLLFQSLGAPLCVLYHPKLIATAALLLAENLASDNLPENWWEEVDVDIGQAHELAADMLEYYTDHYIKKASSHSPHRPQLHQTASNGDLSI</sequence>
<evidence type="ECO:0000259" key="2">
    <source>
        <dbReference type="Pfam" id="PF00134"/>
    </source>
</evidence>
<feature type="region of interest" description="Disordered" evidence="1">
    <location>
        <begin position="160"/>
        <end position="181"/>
    </location>
</feature>
<dbReference type="EMBL" id="JABAYA010000089">
    <property type="protein sequence ID" value="KAF7725835.1"/>
    <property type="molecule type" value="Genomic_DNA"/>
</dbReference>
<dbReference type="OrthoDB" id="25002at2759"/>
<dbReference type="GO" id="GO:0006357">
    <property type="term" value="P:regulation of transcription by RNA polymerase II"/>
    <property type="evidence" value="ECO:0007669"/>
    <property type="project" value="InterPro"/>
</dbReference>
<protein>
    <recommendedName>
        <fullName evidence="2">Cyclin N-terminal domain-containing protein</fullName>
    </recommendedName>
</protein>
<dbReference type="PANTHER" id="PTHR10026">
    <property type="entry name" value="CYCLIN"/>
    <property type="match status" value="1"/>
</dbReference>
<dbReference type="InterPro" id="IPR036915">
    <property type="entry name" value="Cyclin-like_sf"/>
</dbReference>
<evidence type="ECO:0000313" key="3">
    <source>
        <dbReference type="EMBL" id="KAF7725835.1"/>
    </source>
</evidence>
<dbReference type="AlphaFoldDB" id="A0A8H7BPC4"/>
<proteinExistence type="predicted"/>
<dbReference type="Gene3D" id="1.10.472.10">
    <property type="entry name" value="Cyclin-like"/>
    <property type="match status" value="2"/>
</dbReference>
<gene>
    <name evidence="3" type="ORF">EC973_009259</name>
</gene>
<feature type="domain" description="Cyclin N-terminal" evidence="2">
    <location>
        <begin position="2"/>
        <end position="68"/>
    </location>
</feature>
<keyword evidence="4" id="KW-1185">Reference proteome</keyword>
<comment type="caution">
    <text evidence="3">The sequence shown here is derived from an EMBL/GenBank/DDBJ whole genome shotgun (WGS) entry which is preliminary data.</text>
</comment>
<evidence type="ECO:0000313" key="4">
    <source>
        <dbReference type="Proteomes" id="UP000605846"/>
    </source>
</evidence>
<feature type="compositionally biased region" description="Basic residues" evidence="1">
    <location>
        <begin position="160"/>
        <end position="169"/>
    </location>
</feature>
<evidence type="ECO:0000256" key="1">
    <source>
        <dbReference type="SAM" id="MobiDB-lite"/>
    </source>
</evidence>
<name>A0A8H7BPC4_9FUNG</name>
<dbReference type="GO" id="GO:0016538">
    <property type="term" value="F:cyclin-dependent protein serine/threonine kinase regulator activity"/>
    <property type="evidence" value="ECO:0007669"/>
    <property type="project" value="InterPro"/>
</dbReference>
<dbReference type="InterPro" id="IPR043198">
    <property type="entry name" value="Cyclin/Ssn8"/>
</dbReference>